<dbReference type="Pfam" id="PF03808">
    <property type="entry name" value="Glyco_tran_WecG"/>
    <property type="match status" value="1"/>
</dbReference>
<dbReference type="EMBL" id="MFDE01000016">
    <property type="protein sequence ID" value="OGE38647.1"/>
    <property type="molecule type" value="Genomic_DNA"/>
</dbReference>
<evidence type="ECO:0000256" key="1">
    <source>
        <dbReference type="ARBA" id="ARBA00022676"/>
    </source>
</evidence>
<dbReference type="CDD" id="cd06533">
    <property type="entry name" value="Glyco_transf_WecG_TagA"/>
    <property type="match status" value="1"/>
</dbReference>
<evidence type="ECO:0000256" key="2">
    <source>
        <dbReference type="ARBA" id="ARBA00022679"/>
    </source>
</evidence>
<proteinExistence type="predicted"/>
<dbReference type="AlphaFoldDB" id="A0A1F5KCH7"/>
<gene>
    <name evidence="3" type="ORF">A3F00_03695</name>
</gene>
<accession>A0A1F5KCH7</accession>
<keyword evidence="2" id="KW-0808">Transferase</keyword>
<dbReference type="InterPro" id="IPR004629">
    <property type="entry name" value="WecG_TagA_CpsF"/>
</dbReference>
<name>A0A1F5KCH7_9BACT</name>
<evidence type="ECO:0008006" key="5">
    <source>
        <dbReference type="Google" id="ProtNLM"/>
    </source>
</evidence>
<evidence type="ECO:0000313" key="4">
    <source>
        <dbReference type="Proteomes" id="UP000176527"/>
    </source>
</evidence>
<comment type="caution">
    <text evidence="3">The sequence shown here is derived from an EMBL/GenBank/DDBJ whole genome shotgun (WGS) entry which is preliminary data.</text>
</comment>
<dbReference type="NCBIfam" id="TIGR00696">
    <property type="entry name" value="wecG_tagA_cpsF"/>
    <property type="match status" value="1"/>
</dbReference>
<keyword evidence="1" id="KW-0328">Glycosyltransferase</keyword>
<dbReference type="GO" id="GO:0016758">
    <property type="term" value="F:hexosyltransferase activity"/>
    <property type="evidence" value="ECO:0007669"/>
    <property type="project" value="TreeGrafter"/>
</dbReference>
<sequence length="253" mass="28516">MCQRNFEGFRERMKKNVLGVKIDDVNMDEAVSVVDKWLSNSEKHYIVTPNPEFLVTAKSDPEFKNILNNADLAIPDGAGLKFGGVKNTVAGTDLMENLSELASEKGYKIGLLGGRDGVAELCAKQLKNKYPKLAVKYALSGFVVPAKAGIHLNQKTWIPRTQVRDDRVDLLFVAFGHPKQEYWIAQNLDKLPVKVAMGVGGAFDYISGVVPRAPIWMRNLRVEWLYRLIVQPWRLKRQTSLLKYIWLLTQGAD</sequence>
<organism evidence="3 4">
    <name type="scientific">Candidatus Daviesbacteria bacterium RIFCSPHIGHO2_12_FULL_37_11</name>
    <dbReference type="NCBI Taxonomy" id="1797777"/>
    <lineage>
        <taxon>Bacteria</taxon>
        <taxon>Candidatus Daviesiibacteriota</taxon>
    </lineage>
</organism>
<protein>
    <recommendedName>
        <fullName evidence="5">Glycosyltransferase</fullName>
    </recommendedName>
</protein>
<evidence type="ECO:0000313" key="3">
    <source>
        <dbReference type="EMBL" id="OGE38647.1"/>
    </source>
</evidence>
<reference evidence="3 4" key="1">
    <citation type="journal article" date="2016" name="Nat. Commun.">
        <title>Thousands of microbial genomes shed light on interconnected biogeochemical processes in an aquifer system.</title>
        <authorList>
            <person name="Anantharaman K."/>
            <person name="Brown C.T."/>
            <person name="Hug L.A."/>
            <person name="Sharon I."/>
            <person name="Castelle C.J."/>
            <person name="Probst A.J."/>
            <person name="Thomas B.C."/>
            <person name="Singh A."/>
            <person name="Wilkins M.J."/>
            <person name="Karaoz U."/>
            <person name="Brodie E.L."/>
            <person name="Williams K.H."/>
            <person name="Hubbard S.S."/>
            <person name="Banfield J.F."/>
        </authorList>
    </citation>
    <scope>NUCLEOTIDE SEQUENCE [LARGE SCALE GENOMIC DNA]</scope>
</reference>
<dbReference type="PANTHER" id="PTHR34136:SF1">
    <property type="entry name" value="UDP-N-ACETYL-D-MANNOSAMINURONIC ACID TRANSFERASE"/>
    <property type="match status" value="1"/>
</dbReference>
<dbReference type="Proteomes" id="UP000176527">
    <property type="component" value="Unassembled WGS sequence"/>
</dbReference>
<dbReference type="PANTHER" id="PTHR34136">
    <property type="match status" value="1"/>
</dbReference>